<evidence type="ECO:0000256" key="1">
    <source>
        <dbReference type="SAM" id="MobiDB-lite"/>
    </source>
</evidence>
<gene>
    <name evidence="2" type="ORF">BDP27DRAFT_1424734</name>
</gene>
<feature type="region of interest" description="Disordered" evidence="1">
    <location>
        <begin position="405"/>
        <end position="531"/>
    </location>
</feature>
<accession>A0A9P5PN45</accession>
<protein>
    <submittedName>
        <fullName evidence="2">Uncharacterized protein</fullName>
    </submittedName>
</protein>
<feature type="compositionally biased region" description="Acidic residues" evidence="1">
    <location>
        <begin position="499"/>
        <end position="531"/>
    </location>
</feature>
<evidence type="ECO:0000313" key="2">
    <source>
        <dbReference type="EMBL" id="KAF9065532.1"/>
    </source>
</evidence>
<evidence type="ECO:0000313" key="3">
    <source>
        <dbReference type="Proteomes" id="UP000772434"/>
    </source>
</evidence>
<dbReference type="Proteomes" id="UP000772434">
    <property type="component" value="Unassembled WGS sequence"/>
</dbReference>
<dbReference type="EMBL" id="JADNRY010000102">
    <property type="protein sequence ID" value="KAF9065532.1"/>
    <property type="molecule type" value="Genomic_DNA"/>
</dbReference>
<reference evidence="2" key="1">
    <citation type="submission" date="2020-11" db="EMBL/GenBank/DDBJ databases">
        <authorList>
            <consortium name="DOE Joint Genome Institute"/>
            <person name="Ahrendt S."/>
            <person name="Riley R."/>
            <person name="Andreopoulos W."/>
            <person name="Labutti K."/>
            <person name="Pangilinan J."/>
            <person name="Ruiz-Duenas F.J."/>
            <person name="Barrasa J.M."/>
            <person name="Sanchez-Garcia M."/>
            <person name="Camarero S."/>
            <person name="Miyauchi S."/>
            <person name="Serrano A."/>
            <person name="Linde D."/>
            <person name="Babiker R."/>
            <person name="Drula E."/>
            <person name="Ayuso-Fernandez I."/>
            <person name="Pacheco R."/>
            <person name="Padilla G."/>
            <person name="Ferreira P."/>
            <person name="Barriuso J."/>
            <person name="Kellner H."/>
            <person name="Castanera R."/>
            <person name="Alfaro M."/>
            <person name="Ramirez L."/>
            <person name="Pisabarro A.G."/>
            <person name="Kuo A."/>
            <person name="Tritt A."/>
            <person name="Lipzen A."/>
            <person name="He G."/>
            <person name="Yan M."/>
            <person name="Ng V."/>
            <person name="Cullen D."/>
            <person name="Martin F."/>
            <person name="Rosso M.-N."/>
            <person name="Henrissat B."/>
            <person name="Hibbett D."/>
            <person name="Martinez A.T."/>
            <person name="Grigoriev I.V."/>
        </authorList>
    </citation>
    <scope>NUCLEOTIDE SEQUENCE</scope>
    <source>
        <strain evidence="2">AH 40177</strain>
    </source>
</reference>
<keyword evidence="3" id="KW-1185">Reference proteome</keyword>
<organism evidence="2 3">
    <name type="scientific">Rhodocollybia butyracea</name>
    <dbReference type="NCBI Taxonomy" id="206335"/>
    <lineage>
        <taxon>Eukaryota</taxon>
        <taxon>Fungi</taxon>
        <taxon>Dikarya</taxon>
        <taxon>Basidiomycota</taxon>
        <taxon>Agaricomycotina</taxon>
        <taxon>Agaricomycetes</taxon>
        <taxon>Agaricomycetidae</taxon>
        <taxon>Agaricales</taxon>
        <taxon>Marasmiineae</taxon>
        <taxon>Omphalotaceae</taxon>
        <taxon>Rhodocollybia</taxon>
    </lineage>
</organism>
<feature type="compositionally biased region" description="Basic residues" evidence="1">
    <location>
        <begin position="445"/>
        <end position="457"/>
    </location>
</feature>
<feature type="compositionally biased region" description="Basic and acidic residues" evidence="1">
    <location>
        <begin position="86"/>
        <end position="96"/>
    </location>
</feature>
<dbReference type="AlphaFoldDB" id="A0A9P5PN45"/>
<sequence>MAGLQWQTPQVAEVVDVAALNKSAMLPDASLKTAELINLYPPAPAPKPNYAPTQSSFMSALSSCAEADNGQTQPISKRALASALTNHHDEDSHLHPDGLSSSSSGTFTPQTSGSHIRGSGHNRSISDGGSPPDRHDDALSGNLSIRNAPRGSENCIEDSGSLNRLSASGGIPVKKKKKRSSCEKLKADEELMAALNDPEQMQEFREQYDSEKKEDSLKAIQVSKKLAAKFVAGKVNQLQQEADFLVEAMHCQMLGFVARGSWDHMVHSCYYGTGPGNEFLRKNFKIGAQDMAILWKNHICKLEKCGDRQLTQGEIDKELAKLITSCLHEITGLNNILMSYTAYARAIVVPHKVRIVGWPEEVTLGSPQKLSAENVRAVYQGWKMGTIRWERMSFLDHKLYVQGLENDGKLNPKSTTKRSDAGGSHKKRKRTNGDDGNEDKDDRRSQKKKSKGKCSNRRNHDNNEDSEKKSPRSKEAKGEESLSGLITKGLAEGVVAEVQLEEEWEQEQEWDQDQERDQEEEEEEGDIDDDT</sequence>
<dbReference type="OrthoDB" id="3253416at2759"/>
<proteinExistence type="predicted"/>
<feature type="compositionally biased region" description="Basic and acidic residues" evidence="1">
    <location>
        <begin position="458"/>
        <end position="480"/>
    </location>
</feature>
<feature type="compositionally biased region" description="Polar residues" evidence="1">
    <location>
        <begin position="99"/>
        <end position="114"/>
    </location>
</feature>
<comment type="caution">
    <text evidence="2">The sequence shown here is derived from an EMBL/GenBank/DDBJ whole genome shotgun (WGS) entry which is preliminary data.</text>
</comment>
<name>A0A9P5PN45_9AGAR</name>
<feature type="region of interest" description="Disordered" evidence="1">
    <location>
        <begin position="82"/>
        <end position="163"/>
    </location>
</feature>